<keyword evidence="1" id="KW-0472">Membrane</keyword>
<keyword evidence="1" id="KW-0812">Transmembrane</keyword>
<evidence type="ECO:0000313" key="3">
    <source>
        <dbReference type="Proteomes" id="UP000001631"/>
    </source>
</evidence>
<gene>
    <name evidence="2" type="ORF">HCBG_02972</name>
</gene>
<evidence type="ECO:0000256" key="1">
    <source>
        <dbReference type="SAM" id="Phobius"/>
    </source>
</evidence>
<dbReference type="AlphaFoldDB" id="C0NI00"/>
<dbReference type="HOGENOM" id="CLU_1389856_0_0_1"/>
<accession>C0NI00</accession>
<dbReference type="Proteomes" id="UP000001631">
    <property type="component" value="Unassembled WGS sequence"/>
</dbReference>
<dbReference type="EMBL" id="GG663365">
    <property type="protein sequence ID" value="EEH09435.1"/>
    <property type="molecule type" value="Genomic_DNA"/>
</dbReference>
<proteinExistence type="predicted"/>
<organism evidence="2 3">
    <name type="scientific">Ajellomyces capsulatus (strain G186AR / H82 / ATCC MYA-2454 / RMSCC 2432)</name>
    <name type="common">Darling's disease fungus</name>
    <name type="synonym">Histoplasma capsulatum</name>
    <dbReference type="NCBI Taxonomy" id="447093"/>
    <lineage>
        <taxon>Eukaryota</taxon>
        <taxon>Fungi</taxon>
        <taxon>Dikarya</taxon>
        <taxon>Ascomycota</taxon>
        <taxon>Pezizomycotina</taxon>
        <taxon>Eurotiomycetes</taxon>
        <taxon>Eurotiomycetidae</taxon>
        <taxon>Onygenales</taxon>
        <taxon>Ajellomycetaceae</taxon>
        <taxon>Histoplasma</taxon>
    </lineage>
</organism>
<name>C0NI00_AJECG</name>
<evidence type="ECO:0000313" key="2">
    <source>
        <dbReference type="EMBL" id="EEH09435.1"/>
    </source>
</evidence>
<dbReference type="RefSeq" id="XP_045289916.1">
    <property type="nucleotide sequence ID" value="XM_045430021.1"/>
</dbReference>
<keyword evidence="1" id="KW-1133">Transmembrane helix</keyword>
<keyword evidence="3" id="KW-1185">Reference proteome</keyword>
<dbReference type="GeneID" id="69035988"/>
<dbReference type="InParanoid" id="C0NI00"/>
<feature type="transmembrane region" description="Helical" evidence="1">
    <location>
        <begin position="65"/>
        <end position="82"/>
    </location>
</feature>
<protein>
    <submittedName>
        <fullName evidence="2">Uncharacterized protein</fullName>
    </submittedName>
</protein>
<reference evidence="2" key="1">
    <citation type="submission" date="2009-02" db="EMBL/GenBank/DDBJ databases">
        <title>The Genome Sequence of Ajellomyces capsulatus strain G186AR.</title>
        <authorList>
            <consortium name="The Broad Institute Genome Sequencing Platform"/>
            <person name="Champion M."/>
            <person name="Cuomo C."/>
            <person name="Ma L.-J."/>
            <person name="Henn M.R."/>
            <person name="Sil A."/>
            <person name="Goldman B."/>
            <person name="Young S.K."/>
            <person name="Kodira C.D."/>
            <person name="Zeng Q."/>
            <person name="Koehrsen M."/>
            <person name="Alvarado L."/>
            <person name="Berlin A."/>
            <person name="Borenstein D."/>
            <person name="Chen Z."/>
            <person name="Engels R."/>
            <person name="Freedman E."/>
            <person name="Gellesch M."/>
            <person name="Goldberg J."/>
            <person name="Griggs A."/>
            <person name="Gujja S."/>
            <person name="Heiman D."/>
            <person name="Hepburn T."/>
            <person name="Howarth C."/>
            <person name="Jen D."/>
            <person name="Larson L."/>
            <person name="Lewis B."/>
            <person name="Mehta T."/>
            <person name="Park D."/>
            <person name="Pearson M."/>
            <person name="Roberts A."/>
            <person name="Saif S."/>
            <person name="Shea T."/>
            <person name="Shenoy N."/>
            <person name="Sisk P."/>
            <person name="Stolte C."/>
            <person name="Sykes S."/>
            <person name="Walk T."/>
            <person name="White J."/>
            <person name="Yandava C."/>
            <person name="Klein B."/>
            <person name="McEwen J.G."/>
            <person name="Puccia R."/>
            <person name="Goldman G.H."/>
            <person name="Felipe M.S."/>
            <person name="Nino-Vega G."/>
            <person name="San-Blas G."/>
            <person name="Taylor J."/>
            <person name="Mendoza L."/>
            <person name="Galagan J."/>
            <person name="Nusbaum C."/>
            <person name="Birren B."/>
        </authorList>
    </citation>
    <scope>NUCLEOTIDE SEQUENCE</scope>
    <source>
        <strain evidence="2">G186AR</strain>
    </source>
</reference>
<sequence>MENTKYNNDRNIYRGELIPKDRGPPIQKYQNLQRVSKRDKGLLESGEHAILSFAMFEENPSRSNLSCGFYIIVAGLLFLHAAKFNTDCRPGAIRVKTQCRPASVVENRVLVIPTFSILASYKRPRASKRQSRRRYEYFSMENMLSAGQGLMVVPIFLIPHSPSVEDKRFSFSDLLYFFCLPGSPPKFRHRTAVSFI</sequence>